<evidence type="ECO:0000313" key="4">
    <source>
        <dbReference type="Proteomes" id="UP001172457"/>
    </source>
</evidence>
<dbReference type="PANTHER" id="PTHR35287">
    <property type="entry name" value="SI:ZFOS-911D5.4"/>
    <property type="match status" value="1"/>
</dbReference>
<dbReference type="AlphaFoldDB" id="A0AA38TE97"/>
<dbReference type="PANTHER" id="PTHR35287:SF1">
    <property type="entry name" value="SI:ZFOS-911D5.4"/>
    <property type="match status" value="1"/>
</dbReference>
<feature type="domain" description="NERD" evidence="2">
    <location>
        <begin position="8"/>
        <end position="125"/>
    </location>
</feature>
<protein>
    <recommendedName>
        <fullName evidence="2">NERD domain-containing protein</fullName>
    </recommendedName>
</protein>
<dbReference type="Pfam" id="PF08378">
    <property type="entry name" value="NERD"/>
    <property type="match status" value="1"/>
</dbReference>
<organism evidence="3 4">
    <name type="scientific">Centaurea solstitialis</name>
    <name type="common">yellow star-thistle</name>
    <dbReference type="NCBI Taxonomy" id="347529"/>
    <lineage>
        <taxon>Eukaryota</taxon>
        <taxon>Viridiplantae</taxon>
        <taxon>Streptophyta</taxon>
        <taxon>Embryophyta</taxon>
        <taxon>Tracheophyta</taxon>
        <taxon>Spermatophyta</taxon>
        <taxon>Magnoliopsida</taxon>
        <taxon>eudicotyledons</taxon>
        <taxon>Gunneridae</taxon>
        <taxon>Pentapetalae</taxon>
        <taxon>asterids</taxon>
        <taxon>campanulids</taxon>
        <taxon>Asterales</taxon>
        <taxon>Asteraceae</taxon>
        <taxon>Carduoideae</taxon>
        <taxon>Cardueae</taxon>
        <taxon>Centaureinae</taxon>
        <taxon>Centaurea</taxon>
    </lineage>
</organism>
<feature type="signal peptide" evidence="1">
    <location>
        <begin position="1"/>
        <end position="15"/>
    </location>
</feature>
<dbReference type="InterPro" id="IPR011528">
    <property type="entry name" value="NERD"/>
</dbReference>
<reference evidence="3" key="1">
    <citation type="submission" date="2023-03" db="EMBL/GenBank/DDBJ databases">
        <title>Chromosome-scale reference genome and RAD-based genetic map of yellow starthistle (Centaurea solstitialis) reveal putative structural variation and QTLs associated with invader traits.</title>
        <authorList>
            <person name="Reatini B."/>
            <person name="Cang F.A."/>
            <person name="Jiang Q."/>
            <person name="Mckibben M.T.W."/>
            <person name="Barker M.S."/>
            <person name="Rieseberg L.H."/>
            <person name="Dlugosch K.M."/>
        </authorList>
    </citation>
    <scope>NUCLEOTIDE SEQUENCE</scope>
    <source>
        <strain evidence="3">CAN-66</strain>
        <tissue evidence="3">Leaf</tissue>
    </source>
</reference>
<gene>
    <name evidence="3" type="ORF">OSB04_017150</name>
</gene>
<dbReference type="EMBL" id="JARYMX010000004">
    <property type="protein sequence ID" value="KAJ9553105.1"/>
    <property type="molecule type" value="Genomic_DNA"/>
</dbReference>
<keyword evidence="1" id="KW-0732">Signal</keyword>
<feature type="chain" id="PRO_5041464321" description="NERD domain-containing protein" evidence="1">
    <location>
        <begin position="16"/>
        <end position="298"/>
    </location>
</feature>
<accession>A0AA38TE97</accession>
<keyword evidence="4" id="KW-1185">Reference proteome</keyword>
<proteinExistence type="predicted"/>
<dbReference type="Proteomes" id="UP001172457">
    <property type="component" value="Chromosome 4"/>
</dbReference>
<name>A0AA38TE97_9ASTR</name>
<sequence>MHCLLVIISFAYVYKLPCRLQTLYGGKAYVGLRIPDPDTASRQNIDLVLVTKREAVVVSVINASGIVSIDGDGTWVCTGGSKHKTERLQDPMVEAKRQAAVLESYLEQRGVVLPDGYLSCKIVCPNPNFRTIHPDYFPPEVVTYEQWTELKAERKGISGWIKGALRSDKKEMQESIQNLGFILSTAPMWDRLELKNNKQLLGEFLEFKGKQDDIQSLRNIKRSKVSRMTIQKTSMFGLAHSKLQVLYAPRDYRSEGASGLEWNEVTVRSSTEVLFQLQDPAKVQKIKLSSIINMSLSP</sequence>
<evidence type="ECO:0000313" key="3">
    <source>
        <dbReference type="EMBL" id="KAJ9553105.1"/>
    </source>
</evidence>
<evidence type="ECO:0000259" key="2">
    <source>
        <dbReference type="PROSITE" id="PS50965"/>
    </source>
</evidence>
<dbReference type="PROSITE" id="PS50965">
    <property type="entry name" value="NERD"/>
    <property type="match status" value="1"/>
</dbReference>
<comment type="caution">
    <text evidence="3">The sequence shown here is derived from an EMBL/GenBank/DDBJ whole genome shotgun (WGS) entry which is preliminary data.</text>
</comment>
<evidence type="ECO:0000256" key="1">
    <source>
        <dbReference type="SAM" id="SignalP"/>
    </source>
</evidence>